<name>A0ABW5JQ39_9FLAO</name>
<keyword evidence="2" id="KW-1185">Reference proteome</keyword>
<evidence type="ECO:0000313" key="2">
    <source>
        <dbReference type="Proteomes" id="UP001597441"/>
    </source>
</evidence>
<proteinExistence type="predicted"/>
<dbReference type="EMBL" id="JBHULK010000001">
    <property type="protein sequence ID" value="MFD2533896.1"/>
    <property type="molecule type" value="Genomic_DNA"/>
</dbReference>
<reference evidence="2" key="1">
    <citation type="journal article" date="2019" name="Int. J. Syst. Evol. Microbiol.">
        <title>The Global Catalogue of Microorganisms (GCM) 10K type strain sequencing project: providing services to taxonomists for standard genome sequencing and annotation.</title>
        <authorList>
            <consortium name="The Broad Institute Genomics Platform"/>
            <consortium name="The Broad Institute Genome Sequencing Center for Infectious Disease"/>
            <person name="Wu L."/>
            <person name="Ma J."/>
        </authorList>
    </citation>
    <scope>NUCLEOTIDE SEQUENCE [LARGE SCALE GENOMIC DNA]</scope>
    <source>
        <strain evidence="2">KCTC 42903</strain>
    </source>
</reference>
<sequence length="313" mass="35992">MKKLIKAETLFWLIIGLLMLITSCNKKKATQDLASNFETEAATTTPISKEPSEAFKAYWYAGKAEITSYKLEQARYGEIHQGQAVLIYVTEDFLPNQQIKADTQNPNNISVLKLNATKKFNTGLYPYSIMQSTFFPVSNNQHAIKVTSSIQEWCGQVYAQLNNKNQFEISAYSYFESEGDKNFKLEKAILENELWTQLRINPKSLPTGNLQIIPSLEYSQLKHTELKAYKAQVSLTNNRYLIEYPELNRTLTIQFNLNFPYDILGWEETLKSGFGKNAQTLTTRATKLKTIKSAYWKKNSNTHKTLRDTLQLY</sequence>
<dbReference type="Proteomes" id="UP001597441">
    <property type="component" value="Unassembled WGS sequence"/>
</dbReference>
<protein>
    <submittedName>
        <fullName evidence="1">Septum formation inhibitor Maf</fullName>
    </submittedName>
</protein>
<organism evidence="1 2">
    <name type="scientific">Gelatiniphilus marinus</name>
    <dbReference type="NCBI Taxonomy" id="1759464"/>
    <lineage>
        <taxon>Bacteria</taxon>
        <taxon>Pseudomonadati</taxon>
        <taxon>Bacteroidota</taxon>
        <taxon>Flavobacteriia</taxon>
        <taxon>Flavobacteriales</taxon>
        <taxon>Flavobacteriaceae</taxon>
        <taxon>Gelatiniphilus</taxon>
    </lineage>
</organism>
<comment type="caution">
    <text evidence="1">The sequence shown here is derived from an EMBL/GenBank/DDBJ whole genome shotgun (WGS) entry which is preliminary data.</text>
</comment>
<accession>A0ABW5JQ39</accession>
<gene>
    <name evidence="1" type="ORF">ACFSQS_02180</name>
</gene>
<dbReference type="PROSITE" id="PS51257">
    <property type="entry name" value="PROKAR_LIPOPROTEIN"/>
    <property type="match status" value="1"/>
</dbReference>
<dbReference type="RefSeq" id="WP_388013385.1">
    <property type="nucleotide sequence ID" value="NZ_JBHUDT010000001.1"/>
</dbReference>
<evidence type="ECO:0000313" key="1">
    <source>
        <dbReference type="EMBL" id="MFD2533896.1"/>
    </source>
</evidence>